<dbReference type="Pfam" id="PF00005">
    <property type="entry name" value="ABC_tran"/>
    <property type="match status" value="1"/>
</dbReference>
<dbReference type="STRING" id="1227498.C492_09295"/>
<evidence type="ECO:0000256" key="11">
    <source>
        <dbReference type="ARBA" id="ARBA00061029"/>
    </source>
</evidence>
<keyword evidence="2" id="KW-0813">Transport</keyword>
<evidence type="ECO:0000256" key="5">
    <source>
        <dbReference type="ARBA" id="ARBA00022840"/>
    </source>
</evidence>
<dbReference type="Proteomes" id="UP000011531">
    <property type="component" value="Unassembled WGS sequence"/>
</dbReference>
<comment type="similarity">
    <text evidence="11">Belongs to the ABC transporter superfamily. Carbohydrate uptake transporter-1 (CUT1) (TC 3.A.1.1) family.</text>
</comment>
<evidence type="ECO:0000313" key="16">
    <source>
        <dbReference type="Proteomes" id="UP000011531"/>
    </source>
</evidence>
<dbReference type="GO" id="GO:0055052">
    <property type="term" value="C:ATP-binding cassette (ABC) transporter complex, substrate-binding subunit-containing"/>
    <property type="evidence" value="ECO:0007669"/>
    <property type="project" value="TreeGrafter"/>
</dbReference>
<name>L9XIZ1_9EURY</name>
<dbReference type="InterPro" id="IPR047641">
    <property type="entry name" value="ABC_transpr_MalK/UgpC-like"/>
</dbReference>
<keyword evidence="16" id="KW-1185">Reference proteome</keyword>
<keyword evidence="4" id="KW-0547">Nucleotide-binding</keyword>
<keyword evidence="6" id="KW-1278">Translocase</keyword>
<dbReference type="GO" id="GO:0005524">
    <property type="term" value="F:ATP binding"/>
    <property type="evidence" value="ECO:0007669"/>
    <property type="project" value="UniProtKB-KW"/>
</dbReference>
<dbReference type="SUPFAM" id="SSF52540">
    <property type="entry name" value="P-loop containing nucleoside triphosphate hydrolases"/>
    <property type="match status" value="1"/>
</dbReference>
<dbReference type="PROSITE" id="PS50893">
    <property type="entry name" value="ABC_TRANSPORTER_2"/>
    <property type="match status" value="1"/>
</dbReference>
<dbReference type="RefSeq" id="WP_008422616.1">
    <property type="nucleotide sequence ID" value="NZ_AOIA01000082.1"/>
</dbReference>
<dbReference type="EC" id="7.5.2.13" evidence="13"/>
<accession>L9XIZ1</accession>
<dbReference type="GO" id="GO:0016887">
    <property type="term" value="F:ATP hydrolysis activity"/>
    <property type="evidence" value="ECO:0007669"/>
    <property type="project" value="InterPro"/>
</dbReference>
<gene>
    <name evidence="15" type="ORF">C492_09295</name>
</gene>
<dbReference type="GO" id="GO:0008643">
    <property type="term" value="P:carbohydrate transport"/>
    <property type="evidence" value="ECO:0007669"/>
    <property type="project" value="InterPro"/>
</dbReference>
<dbReference type="InterPro" id="IPR013611">
    <property type="entry name" value="Transp-assoc_OB_typ2"/>
</dbReference>
<dbReference type="SMART" id="SM00382">
    <property type="entry name" value="AAA"/>
    <property type="match status" value="1"/>
</dbReference>
<keyword evidence="5 15" id="KW-0067">ATP-binding</keyword>
<comment type="subcellular location">
    <subcellularLocation>
        <location evidence="1">Cell membrane</location>
        <topology evidence="1">Peripheral membrane protein</topology>
    </subcellularLocation>
</comment>
<protein>
    <recommendedName>
        <fullName evidence="13">ABC-type D-xylose/L-arabinose transporter</fullName>
        <ecNumber evidence="13">7.5.2.13</ecNumber>
    </recommendedName>
</protein>
<dbReference type="InterPro" id="IPR012340">
    <property type="entry name" value="NA-bd_OB-fold"/>
</dbReference>
<comment type="subunit">
    <text evidence="12">The complex is composed of two ATP-binding proteins (XacJ and XacK), two transmembrane proteins (XacH and XacI) and a solute-binding protein (XacG).</text>
</comment>
<dbReference type="GO" id="GO:0140359">
    <property type="term" value="F:ABC-type transporter activity"/>
    <property type="evidence" value="ECO:0007669"/>
    <property type="project" value="InterPro"/>
</dbReference>
<feature type="domain" description="ABC transporter" evidence="14">
    <location>
        <begin position="4"/>
        <end position="239"/>
    </location>
</feature>
<evidence type="ECO:0000256" key="12">
    <source>
        <dbReference type="ARBA" id="ARBA00065962"/>
    </source>
</evidence>
<keyword evidence="3" id="KW-1003">Cell membrane</keyword>
<dbReference type="InterPro" id="IPR003593">
    <property type="entry name" value="AAA+_ATPase"/>
</dbReference>
<dbReference type="InterPro" id="IPR003439">
    <property type="entry name" value="ABC_transporter-like_ATP-bd"/>
</dbReference>
<evidence type="ECO:0000256" key="6">
    <source>
        <dbReference type="ARBA" id="ARBA00022967"/>
    </source>
</evidence>
<dbReference type="Gene3D" id="2.40.50.140">
    <property type="entry name" value="Nucleic acid-binding proteins"/>
    <property type="match status" value="1"/>
</dbReference>
<evidence type="ECO:0000256" key="10">
    <source>
        <dbReference type="ARBA" id="ARBA00053454"/>
    </source>
</evidence>
<keyword evidence="7" id="KW-0472">Membrane</keyword>
<evidence type="ECO:0000256" key="2">
    <source>
        <dbReference type="ARBA" id="ARBA00022448"/>
    </source>
</evidence>
<dbReference type="PATRIC" id="fig|1227498.3.peg.1811"/>
<evidence type="ECO:0000256" key="3">
    <source>
        <dbReference type="ARBA" id="ARBA00022475"/>
    </source>
</evidence>
<dbReference type="EMBL" id="AOIA01000082">
    <property type="protein sequence ID" value="ELY61685.1"/>
    <property type="molecule type" value="Genomic_DNA"/>
</dbReference>
<evidence type="ECO:0000256" key="7">
    <source>
        <dbReference type="ARBA" id="ARBA00023136"/>
    </source>
</evidence>
<evidence type="ECO:0000259" key="14">
    <source>
        <dbReference type="PROSITE" id="PS50893"/>
    </source>
</evidence>
<comment type="function">
    <text evidence="10">Part of the ABC transporter complex XacGHIJK involved in the uptake of xylose and arabinose. Responsible for energy coupling to the transport system.</text>
</comment>
<comment type="caution">
    <text evidence="15">The sequence shown here is derived from an EMBL/GenBank/DDBJ whole genome shotgun (WGS) entry which is preliminary data.</text>
</comment>
<dbReference type="InterPro" id="IPR008995">
    <property type="entry name" value="Mo/tungstate-bd_C_term_dom"/>
</dbReference>
<dbReference type="PANTHER" id="PTHR43875">
    <property type="entry name" value="MALTODEXTRIN IMPORT ATP-BINDING PROTEIN MSMX"/>
    <property type="match status" value="1"/>
</dbReference>
<dbReference type="InterPro" id="IPR015855">
    <property type="entry name" value="ABC_transpr_MalK-like"/>
</dbReference>
<comment type="catalytic activity">
    <reaction evidence="8">
        <text>D-xylose(out) + ATP + H2O = D-xylose(in) + ADP + phosphate + H(+)</text>
        <dbReference type="Rhea" id="RHEA:29899"/>
        <dbReference type="ChEBI" id="CHEBI:15377"/>
        <dbReference type="ChEBI" id="CHEBI:15378"/>
        <dbReference type="ChEBI" id="CHEBI:30616"/>
        <dbReference type="ChEBI" id="CHEBI:43474"/>
        <dbReference type="ChEBI" id="CHEBI:53455"/>
        <dbReference type="ChEBI" id="CHEBI:456216"/>
        <dbReference type="EC" id="7.5.2.13"/>
    </reaction>
    <physiologicalReaction direction="left-to-right" evidence="8">
        <dbReference type="Rhea" id="RHEA:29900"/>
    </physiologicalReaction>
</comment>
<dbReference type="InterPro" id="IPR027417">
    <property type="entry name" value="P-loop_NTPase"/>
</dbReference>
<evidence type="ECO:0000256" key="9">
    <source>
        <dbReference type="ARBA" id="ARBA00051890"/>
    </source>
</evidence>
<organism evidence="15 16">
    <name type="scientific">Natronococcus jeotgali DSM 18795</name>
    <dbReference type="NCBI Taxonomy" id="1227498"/>
    <lineage>
        <taxon>Archaea</taxon>
        <taxon>Methanobacteriati</taxon>
        <taxon>Methanobacteriota</taxon>
        <taxon>Stenosarchaea group</taxon>
        <taxon>Halobacteria</taxon>
        <taxon>Halobacteriales</taxon>
        <taxon>Natrialbaceae</taxon>
        <taxon>Natronococcus</taxon>
    </lineage>
</organism>
<sequence length="389" mass="42493">MAKLTLNDVTKVYDDAEGTETAVDEASVTVEDGEFLVLVGPSGCGKSTTLRMIAGLETVTEGTVEIGDREVQYLAPSERDVAMVFQSYALYKRMTARQNMGYGLKHSTDMSAEERNRRVRESAELLGIEELLDDKPEAMSGGQKQRVALGRAIVRDPDVFLLDEPLSNLDAKLRSHMRTELQRIQSDLDVTAVYVTHDQTEAMTMADRIAIMNDGVVQQVAPPEVAYDHPNNKFVGAFLGSPSMNTFDAVARGDGDGDAYAIDVDGITLGKVPRGAVEDNIDGESVCFGIRPEDLHLDNLSDDVTDVCQFPATVTITEYQGNDNFVYLDVGDRSLTARVPPGVYPDSGDEVTVRIAAEDVFLFDPETTESIKTRGVGNEHIDTQPITRS</sequence>
<reference evidence="15 16" key="1">
    <citation type="journal article" date="2014" name="PLoS Genet.">
        <title>Phylogenetically driven sequencing of extremely halophilic archaea reveals strategies for static and dynamic osmo-response.</title>
        <authorList>
            <person name="Becker E.A."/>
            <person name="Seitzer P.M."/>
            <person name="Tritt A."/>
            <person name="Larsen D."/>
            <person name="Krusor M."/>
            <person name="Yao A.I."/>
            <person name="Wu D."/>
            <person name="Madern D."/>
            <person name="Eisen J.A."/>
            <person name="Darling A.E."/>
            <person name="Facciotti M.T."/>
        </authorList>
    </citation>
    <scope>NUCLEOTIDE SEQUENCE [LARGE SCALE GENOMIC DNA]</scope>
    <source>
        <strain evidence="15 16">DSM 18795</strain>
    </source>
</reference>
<dbReference type="SUPFAM" id="SSF50331">
    <property type="entry name" value="MOP-like"/>
    <property type="match status" value="1"/>
</dbReference>
<evidence type="ECO:0000256" key="1">
    <source>
        <dbReference type="ARBA" id="ARBA00004202"/>
    </source>
</evidence>
<dbReference type="OrthoDB" id="18368at2157"/>
<dbReference type="AlphaFoldDB" id="L9XIZ1"/>
<evidence type="ECO:0000256" key="8">
    <source>
        <dbReference type="ARBA" id="ARBA00050355"/>
    </source>
</evidence>
<evidence type="ECO:0000256" key="13">
    <source>
        <dbReference type="ARBA" id="ARBA00066315"/>
    </source>
</evidence>
<evidence type="ECO:0000256" key="4">
    <source>
        <dbReference type="ARBA" id="ARBA00022741"/>
    </source>
</evidence>
<dbReference type="Gene3D" id="2.40.50.100">
    <property type="match status" value="1"/>
</dbReference>
<dbReference type="InterPro" id="IPR017871">
    <property type="entry name" value="ABC_transporter-like_CS"/>
</dbReference>
<proteinExistence type="inferred from homology"/>
<dbReference type="Gene3D" id="3.40.50.300">
    <property type="entry name" value="P-loop containing nucleotide triphosphate hydrolases"/>
    <property type="match status" value="1"/>
</dbReference>
<evidence type="ECO:0000313" key="15">
    <source>
        <dbReference type="EMBL" id="ELY61685.1"/>
    </source>
</evidence>
<dbReference type="Pfam" id="PF08402">
    <property type="entry name" value="TOBE_2"/>
    <property type="match status" value="1"/>
</dbReference>
<dbReference type="CDD" id="cd03301">
    <property type="entry name" value="ABC_MalK_N"/>
    <property type="match status" value="1"/>
</dbReference>
<dbReference type="PROSITE" id="PS00211">
    <property type="entry name" value="ABC_TRANSPORTER_1"/>
    <property type="match status" value="1"/>
</dbReference>
<dbReference type="PANTHER" id="PTHR43875:SF15">
    <property type="entry name" value="TREHALOSE IMPORT ATP-BINDING PROTEIN SUGC"/>
    <property type="match status" value="1"/>
</dbReference>
<comment type="catalytic activity">
    <reaction evidence="9">
        <text>L-arabinose(out) + ATP + H2O = L-arabinose(in) + ADP + phosphate + H(+)</text>
        <dbReference type="Rhea" id="RHEA:30007"/>
        <dbReference type="ChEBI" id="CHEBI:15377"/>
        <dbReference type="ChEBI" id="CHEBI:15378"/>
        <dbReference type="ChEBI" id="CHEBI:17535"/>
        <dbReference type="ChEBI" id="CHEBI:30616"/>
        <dbReference type="ChEBI" id="CHEBI:43474"/>
        <dbReference type="ChEBI" id="CHEBI:456216"/>
        <dbReference type="EC" id="7.5.2.13"/>
    </reaction>
    <physiologicalReaction direction="left-to-right" evidence="9">
        <dbReference type="Rhea" id="RHEA:30008"/>
    </physiologicalReaction>
</comment>
<dbReference type="FunFam" id="3.40.50.300:FF:000042">
    <property type="entry name" value="Maltose/maltodextrin ABC transporter, ATP-binding protein"/>
    <property type="match status" value="1"/>
</dbReference>